<comment type="caution">
    <text evidence="2">The sequence shown here is derived from an EMBL/GenBank/DDBJ whole genome shotgun (WGS) entry which is preliminary data.</text>
</comment>
<dbReference type="EMBL" id="LXQD01000328">
    <property type="protein sequence ID" value="RCJ21989.1"/>
    <property type="molecule type" value="Genomic_DNA"/>
</dbReference>
<feature type="region of interest" description="Disordered" evidence="1">
    <location>
        <begin position="1"/>
        <end position="40"/>
    </location>
</feature>
<dbReference type="AlphaFoldDB" id="A0A367QCX5"/>
<reference evidence="2" key="1">
    <citation type="submission" date="2016-04" db="EMBL/GenBank/DDBJ databases">
        <authorList>
            <person name="Tabuchi Yagui T.R."/>
        </authorList>
    </citation>
    <scope>NUCLEOTIDE SEQUENCE [LARGE SCALE GENOMIC DNA]</scope>
    <source>
        <strain evidence="2">NIES-26</strain>
    </source>
</reference>
<sequence>MVISQSLQMYKQQLTTDPSGSPVIHGGNPQDHTGSQLTNKHEKTRLNRADALFVVFSDDEL</sequence>
<proteinExistence type="predicted"/>
<keyword evidence="3" id="KW-1185">Reference proteome</keyword>
<evidence type="ECO:0000256" key="1">
    <source>
        <dbReference type="SAM" id="MobiDB-lite"/>
    </source>
</evidence>
<evidence type="ECO:0000313" key="3">
    <source>
        <dbReference type="Proteomes" id="UP000252107"/>
    </source>
</evidence>
<name>A0A367QCX5_9NOSO</name>
<evidence type="ECO:0000313" key="2">
    <source>
        <dbReference type="EMBL" id="RCJ21989.1"/>
    </source>
</evidence>
<protein>
    <submittedName>
        <fullName evidence="2">Uncharacterized protein</fullName>
    </submittedName>
</protein>
<dbReference type="Proteomes" id="UP000252107">
    <property type="component" value="Unassembled WGS sequence"/>
</dbReference>
<accession>A0A367QCX5</accession>
<gene>
    <name evidence="2" type="ORF">A6770_05015</name>
</gene>
<organism evidence="2 3">
    <name type="scientific">Nostoc minutum NIES-26</name>
    <dbReference type="NCBI Taxonomy" id="1844469"/>
    <lineage>
        <taxon>Bacteria</taxon>
        <taxon>Bacillati</taxon>
        <taxon>Cyanobacteriota</taxon>
        <taxon>Cyanophyceae</taxon>
        <taxon>Nostocales</taxon>
        <taxon>Nostocaceae</taxon>
        <taxon>Nostoc</taxon>
    </lineage>
</organism>
<feature type="compositionally biased region" description="Polar residues" evidence="1">
    <location>
        <begin position="1"/>
        <end position="19"/>
    </location>
</feature>